<proteinExistence type="predicted"/>
<comment type="caution">
    <text evidence="1">The sequence shown here is derived from an EMBL/GenBank/DDBJ whole genome shotgun (WGS) entry which is preliminary data.</text>
</comment>
<organism evidence="1 2">
    <name type="scientific">Desulfofundulus luciae</name>
    <dbReference type="NCBI Taxonomy" id="74702"/>
    <lineage>
        <taxon>Bacteria</taxon>
        <taxon>Bacillati</taxon>
        <taxon>Bacillota</taxon>
        <taxon>Clostridia</taxon>
        <taxon>Eubacteriales</taxon>
        <taxon>Peptococcaceae</taxon>
        <taxon>Desulfofundulus</taxon>
    </lineage>
</organism>
<protein>
    <submittedName>
        <fullName evidence="1">Uncharacterized protein</fullName>
    </submittedName>
</protein>
<sequence>MVRYSFIIYYIHAAQKTQEGDSWQSSGMPGLHFYILQPMAGFCKRFFRADCRLPWPLRAVCYTRVHPCFSTANTHEGHITFHVPPVKVLYT</sequence>
<evidence type="ECO:0000313" key="2">
    <source>
        <dbReference type="Proteomes" id="UP001225644"/>
    </source>
</evidence>
<evidence type="ECO:0000313" key="1">
    <source>
        <dbReference type="EMBL" id="MDQ0285205.1"/>
    </source>
</evidence>
<accession>A0ABU0AYV0</accession>
<gene>
    <name evidence="1" type="ORF">J2Z49_000298</name>
</gene>
<dbReference type="Proteomes" id="UP001225644">
    <property type="component" value="Unassembled WGS sequence"/>
</dbReference>
<name>A0ABU0AYV0_9FIRM</name>
<dbReference type="EMBL" id="JAUSUX010000002">
    <property type="protein sequence ID" value="MDQ0285205.1"/>
    <property type="molecule type" value="Genomic_DNA"/>
</dbReference>
<reference evidence="1 2" key="1">
    <citation type="submission" date="2023-07" db="EMBL/GenBank/DDBJ databases">
        <title>Genomic Encyclopedia of Type Strains, Phase IV (KMG-IV): sequencing the most valuable type-strain genomes for metagenomic binning, comparative biology and taxonomic classification.</title>
        <authorList>
            <person name="Goeker M."/>
        </authorList>
    </citation>
    <scope>NUCLEOTIDE SEQUENCE [LARGE SCALE GENOMIC DNA]</scope>
    <source>
        <strain evidence="1 2">DSM 12396</strain>
    </source>
</reference>
<keyword evidence="2" id="KW-1185">Reference proteome</keyword>